<evidence type="ECO:0000256" key="7">
    <source>
        <dbReference type="ARBA" id="ARBA00023277"/>
    </source>
</evidence>
<evidence type="ECO:0000256" key="2">
    <source>
        <dbReference type="ARBA" id="ARBA00006171"/>
    </source>
</evidence>
<dbReference type="SFLD" id="SFLDS00003">
    <property type="entry name" value="Haloacid_Dehalogenase"/>
    <property type="match status" value="1"/>
</dbReference>
<feature type="region of interest" description="Disordered" evidence="11">
    <location>
        <begin position="82"/>
        <end position="106"/>
    </location>
</feature>
<evidence type="ECO:0000256" key="10">
    <source>
        <dbReference type="ARBA" id="ARBA00044991"/>
    </source>
</evidence>
<dbReference type="NCBIfam" id="TIGR01509">
    <property type="entry name" value="HAD-SF-IA-v3"/>
    <property type="match status" value="1"/>
</dbReference>
<dbReference type="NCBIfam" id="TIGR02009">
    <property type="entry name" value="PGMB-YQAB-SF"/>
    <property type="match status" value="1"/>
</dbReference>
<dbReference type="SFLD" id="SFLDG01129">
    <property type="entry name" value="C1.5:_HAD__Beta-PGM__Phosphata"/>
    <property type="match status" value="1"/>
</dbReference>
<evidence type="ECO:0000256" key="4">
    <source>
        <dbReference type="ARBA" id="ARBA00022723"/>
    </source>
</evidence>
<evidence type="ECO:0000313" key="12">
    <source>
        <dbReference type="EMBL" id="GAA1672164.1"/>
    </source>
</evidence>
<dbReference type="InterPro" id="IPR036412">
    <property type="entry name" value="HAD-like_sf"/>
</dbReference>
<name>A0ABP4SFH9_9ACTN</name>
<dbReference type="PANTHER" id="PTHR46193">
    <property type="entry name" value="6-PHOSPHOGLUCONATE PHOSPHATASE"/>
    <property type="match status" value="1"/>
</dbReference>
<dbReference type="EC" id="5.4.2.6" evidence="9"/>
<dbReference type="InterPro" id="IPR010976">
    <property type="entry name" value="B-phosphoglucomutase_hydrolase"/>
</dbReference>
<keyword evidence="3" id="KW-0597">Phosphoprotein</keyword>
<evidence type="ECO:0000256" key="5">
    <source>
        <dbReference type="ARBA" id="ARBA00022842"/>
    </source>
</evidence>
<evidence type="ECO:0000256" key="9">
    <source>
        <dbReference type="ARBA" id="ARBA00044968"/>
    </source>
</evidence>
<keyword evidence="7" id="KW-0119">Carbohydrate metabolism</keyword>
<comment type="caution">
    <text evidence="12">The sequence shown here is derived from an EMBL/GenBank/DDBJ whole genome shotgun (WGS) entry which is preliminary data.</text>
</comment>
<keyword evidence="5" id="KW-0460">Magnesium</keyword>
<dbReference type="GO" id="GO:0016787">
    <property type="term" value="F:hydrolase activity"/>
    <property type="evidence" value="ECO:0007669"/>
    <property type="project" value="UniProtKB-KW"/>
</dbReference>
<evidence type="ECO:0000256" key="6">
    <source>
        <dbReference type="ARBA" id="ARBA00023235"/>
    </source>
</evidence>
<dbReference type="Proteomes" id="UP001500280">
    <property type="component" value="Unassembled WGS sequence"/>
</dbReference>
<protein>
    <recommendedName>
        <fullName evidence="10">Beta-phosphoglucomutase</fullName>
        <ecNumber evidence="9">5.4.2.6</ecNumber>
    </recommendedName>
</protein>
<evidence type="ECO:0000313" key="13">
    <source>
        <dbReference type="Proteomes" id="UP001500280"/>
    </source>
</evidence>
<comment type="catalytic activity">
    <reaction evidence="8">
        <text>beta-D-glucose 1-phosphate = beta-D-glucose 6-phosphate</text>
        <dbReference type="Rhea" id="RHEA:20113"/>
        <dbReference type="ChEBI" id="CHEBI:57684"/>
        <dbReference type="ChEBI" id="CHEBI:58247"/>
        <dbReference type="EC" id="5.4.2.6"/>
    </reaction>
</comment>
<dbReference type="Gene3D" id="3.40.50.1000">
    <property type="entry name" value="HAD superfamily/HAD-like"/>
    <property type="match status" value="1"/>
</dbReference>
<dbReference type="Gene3D" id="1.10.150.240">
    <property type="entry name" value="Putative phosphatase, domain 2"/>
    <property type="match status" value="1"/>
</dbReference>
<organism evidence="12 13">
    <name type="scientific">Kribbella yunnanensis</name>
    <dbReference type="NCBI Taxonomy" id="190194"/>
    <lineage>
        <taxon>Bacteria</taxon>
        <taxon>Bacillati</taxon>
        <taxon>Actinomycetota</taxon>
        <taxon>Actinomycetes</taxon>
        <taxon>Propionibacteriales</taxon>
        <taxon>Kribbellaceae</taxon>
        <taxon>Kribbella</taxon>
    </lineage>
</organism>
<evidence type="ECO:0000256" key="8">
    <source>
        <dbReference type="ARBA" id="ARBA00044926"/>
    </source>
</evidence>
<accession>A0ABP4SFH9</accession>
<dbReference type="EMBL" id="BAAANF010000003">
    <property type="protein sequence ID" value="GAA1672164.1"/>
    <property type="molecule type" value="Genomic_DNA"/>
</dbReference>
<keyword evidence="12" id="KW-0378">Hydrolase</keyword>
<reference evidence="13" key="1">
    <citation type="journal article" date="2019" name="Int. J. Syst. Evol. Microbiol.">
        <title>The Global Catalogue of Microorganisms (GCM) 10K type strain sequencing project: providing services to taxonomists for standard genome sequencing and annotation.</title>
        <authorList>
            <consortium name="The Broad Institute Genomics Platform"/>
            <consortium name="The Broad Institute Genome Sequencing Center for Infectious Disease"/>
            <person name="Wu L."/>
            <person name="Ma J."/>
        </authorList>
    </citation>
    <scope>NUCLEOTIDE SEQUENCE [LARGE SCALE GENOMIC DNA]</scope>
    <source>
        <strain evidence="13">JCM 14307</strain>
    </source>
</reference>
<dbReference type="PANTHER" id="PTHR46193:SF18">
    <property type="entry name" value="HEXITOL PHOSPHATASE B"/>
    <property type="match status" value="1"/>
</dbReference>
<proteinExistence type="inferred from homology"/>
<comment type="cofactor">
    <cofactor evidence="1">
        <name>Mg(2+)</name>
        <dbReference type="ChEBI" id="CHEBI:18420"/>
    </cofactor>
</comment>
<comment type="similarity">
    <text evidence="2">Belongs to the HAD-like hydrolase superfamily. CbbY/CbbZ/Gph/YieH family.</text>
</comment>
<evidence type="ECO:0000256" key="11">
    <source>
        <dbReference type="SAM" id="MobiDB-lite"/>
    </source>
</evidence>
<keyword evidence="6" id="KW-0413">Isomerase</keyword>
<dbReference type="InterPro" id="IPR051600">
    <property type="entry name" value="Beta-PGM-like"/>
</dbReference>
<evidence type="ECO:0000256" key="1">
    <source>
        <dbReference type="ARBA" id="ARBA00001946"/>
    </source>
</evidence>
<gene>
    <name evidence="12" type="ORF">GCM10009745_13660</name>
</gene>
<keyword evidence="13" id="KW-1185">Reference proteome</keyword>
<evidence type="ECO:0000256" key="3">
    <source>
        <dbReference type="ARBA" id="ARBA00022553"/>
    </source>
</evidence>
<dbReference type="Pfam" id="PF00702">
    <property type="entry name" value="Hydrolase"/>
    <property type="match status" value="1"/>
</dbReference>
<dbReference type="InterPro" id="IPR006439">
    <property type="entry name" value="HAD-SF_hydro_IA"/>
</dbReference>
<dbReference type="InterPro" id="IPR023198">
    <property type="entry name" value="PGP-like_dom2"/>
</dbReference>
<dbReference type="InterPro" id="IPR023214">
    <property type="entry name" value="HAD_sf"/>
</dbReference>
<dbReference type="SUPFAM" id="SSF56784">
    <property type="entry name" value="HAD-like"/>
    <property type="match status" value="1"/>
</dbReference>
<sequence length="251" mass="26881">MLMLGLPTGIRVCLFDLDGVLTDTAAVHAAAWKEMFDQFLRDYAQRQGVPFRPFDARAEYDDYVDGKPRMDGVRDFLTSRGITLPEGTPDDPPDAETVNGLGNRKNEAVQQRIRTDGVHVFGGSRRYLQAAERAGLRRAVVSSSANTREVLDVTGLAQYVEEIVDGVTIRTDGLKGKPAPDTFLAAARRFGVDPTEAAVFEDALAGVAAGHAGGFGRVVGVDRVGQAAELAAHGADVVVQDLAELLDGADR</sequence>
<keyword evidence="4" id="KW-0479">Metal-binding</keyword>